<dbReference type="Proteomes" id="UP000239434">
    <property type="component" value="Unassembled WGS sequence"/>
</dbReference>
<proteinExistence type="predicted"/>
<organism evidence="2 3">
    <name type="scientific">Phyllobacterium phragmitis</name>
    <dbReference type="NCBI Taxonomy" id="2670329"/>
    <lineage>
        <taxon>Bacteria</taxon>
        <taxon>Pseudomonadati</taxon>
        <taxon>Pseudomonadota</taxon>
        <taxon>Alphaproteobacteria</taxon>
        <taxon>Hyphomicrobiales</taxon>
        <taxon>Phyllobacteriaceae</taxon>
        <taxon>Phyllobacterium</taxon>
    </lineage>
</organism>
<name>A0A2S9IYN3_9HYPH</name>
<dbReference type="AlphaFoldDB" id="A0A2S9IYN3"/>
<dbReference type="EMBL" id="PVBR01000001">
    <property type="protein sequence ID" value="PRD45639.1"/>
    <property type="molecule type" value="Genomic_DNA"/>
</dbReference>
<reference evidence="2 3" key="1">
    <citation type="submission" date="2018-02" db="EMBL/GenBank/DDBJ databases">
        <title>The draft genome of Phyllobacterium sp. 1N-3.</title>
        <authorList>
            <person name="Liu L."/>
            <person name="Li L."/>
            <person name="Zhang X."/>
            <person name="Wang T."/>
            <person name="Liang L."/>
        </authorList>
    </citation>
    <scope>NUCLEOTIDE SEQUENCE [LARGE SCALE GENOMIC DNA]</scope>
    <source>
        <strain evidence="2 3">1N-3</strain>
    </source>
</reference>
<evidence type="ECO:0000313" key="2">
    <source>
        <dbReference type="EMBL" id="PRD45639.1"/>
    </source>
</evidence>
<sequence>MSASPSSSPVPKNSDRADNNFCQRDPPRRSSLPGYEPLRAHKRDMKRRNAFMRNASDHIRMPSTKLKPNIRNFHWLI</sequence>
<feature type="compositionally biased region" description="Polar residues" evidence="1">
    <location>
        <begin position="1"/>
        <end position="11"/>
    </location>
</feature>
<protein>
    <submittedName>
        <fullName evidence="2">Uncharacterized protein</fullName>
    </submittedName>
</protein>
<evidence type="ECO:0000256" key="1">
    <source>
        <dbReference type="SAM" id="MobiDB-lite"/>
    </source>
</evidence>
<comment type="caution">
    <text evidence="2">The sequence shown here is derived from an EMBL/GenBank/DDBJ whole genome shotgun (WGS) entry which is preliminary data.</text>
</comment>
<gene>
    <name evidence="2" type="ORF">C5748_00220</name>
</gene>
<accession>A0A2S9IYN3</accession>
<evidence type="ECO:0000313" key="3">
    <source>
        <dbReference type="Proteomes" id="UP000239434"/>
    </source>
</evidence>
<feature type="region of interest" description="Disordered" evidence="1">
    <location>
        <begin position="1"/>
        <end position="47"/>
    </location>
</feature>
<keyword evidence="3" id="KW-1185">Reference proteome</keyword>